<name>A0ACD5Y2Y3_AVESA</name>
<dbReference type="Proteomes" id="UP001732700">
    <property type="component" value="Chromosome 5C"/>
</dbReference>
<organism evidence="1 2">
    <name type="scientific">Avena sativa</name>
    <name type="common">Oat</name>
    <dbReference type="NCBI Taxonomy" id="4498"/>
    <lineage>
        <taxon>Eukaryota</taxon>
        <taxon>Viridiplantae</taxon>
        <taxon>Streptophyta</taxon>
        <taxon>Embryophyta</taxon>
        <taxon>Tracheophyta</taxon>
        <taxon>Spermatophyta</taxon>
        <taxon>Magnoliopsida</taxon>
        <taxon>Liliopsida</taxon>
        <taxon>Poales</taxon>
        <taxon>Poaceae</taxon>
        <taxon>BOP clade</taxon>
        <taxon>Pooideae</taxon>
        <taxon>Poodae</taxon>
        <taxon>Poeae</taxon>
        <taxon>Poeae Chloroplast Group 1 (Aveneae type)</taxon>
        <taxon>Aveninae</taxon>
        <taxon>Avena</taxon>
    </lineage>
</organism>
<proteinExistence type="predicted"/>
<reference evidence="1" key="1">
    <citation type="submission" date="2021-05" db="EMBL/GenBank/DDBJ databases">
        <authorList>
            <person name="Scholz U."/>
            <person name="Mascher M."/>
            <person name="Fiebig A."/>
        </authorList>
    </citation>
    <scope>NUCLEOTIDE SEQUENCE [LARGE SCALE GENOMIC DNA]</scope>
</reference>
<sequence>MARDKSSGGWWNAASLALRIATVALSVASMVTMATASAAAPASTVSYRDYKSLRYSLSATLITAALQALAVYLTVRGQEQEAKAAKALGHLVDTAAQVLLYSSSAVSFAVDDFGSCSRRITGVCKTAAEFCRQVHVAGAISIAAAITLSVSLYLKDAPVSVSLDGDGRKSGTGCGRACHCHH</sequence>
<protein>
    <submittedName>
        <fullName evidence="1">Uncharacterized protein</fullName>
    </submittedName>
</protein>
<accession>A0ACD5Y2Y3</accession>
<keyword evidence="2" id="KW-1185">Reference proteome</keyword>
<evidence type="ECO:0000313" key="1">
    <source>
        <dbReference type="EnsemblPlants" id="AVESA.00010b.r2.5CG0933110.1.CDS.1"/>
    </source>
</evidence>
<evidence type="ECO:0000313" key="2">
    <source>
        <dbReference type="Proteomes" id="UP001732700"/>
    </source>
</evidence>
<dbReference type="EnsemblPlants" id="AVESA.00010b.r2.5CG0933110.1">
    <property type="protein sequence ID" value="AVESA.00010b.r2.5CG0933110.1.CDS.1"/>
    <property type="gene ID" value="AVESA.00010b.r2.5CG0933110"/>
</dbReference>
<reference evidence="1" key="2">
    <citation type="submission" date="2025-09" db="UniProtKB">
        <authorList>
            <consortium name="EnsemblPlants"/>
        </authorList>
    </citation>
    <scope>IDENTIFICATION</scope>
</reference>